<name>A0ABQ3L9C5_9SPHN</name>
<protein>
    <submittedName>
        <fullName evidence="1">Uncharacterized protein</fullName>
    </submittedName>
</protein>
<dbReference type="RefSeq" id="WP_189675033.1">
    <property type="nucleotide sequence ID" value="NZ_BNAQ01000001.1"/>
</dbReference>
<sequence>MADAGLEGGSIRRIEADWTLNDVAAWRASWKRNGPPLRIAAINIAAALGIDLLKSKSDDMPLGELDVAPNAVSLTDIHQVIELPISGGDTMAASRAIAERFAKGK</sequence>
<accession>A0ABQ3L9C5</accession>
<organism evidence="1 2">
    <name type="scientific">Sphingomonas glacialis</name>
    <dbReference type="NCBI Taxonomy" id="658225"/>
    <lineage>
        <taxon>Bacteria</taxon>
        <taxon>Pseudomonadati</taxon>
        <taxon>Pseudomonadota</taxon>
        <taxon>Alphaproteobacteria</taxon>
        <taxon>Sphingomonadales</taxon>
        <taxon>Sphingomonadaceae</taxon>
        <taxon>Sphingomonas</taxon>
    </lineage>
</organism>
<dbReference type="Proteomes" id="UP000652430">
    <property type="component" value="Unassembled WGS sequence"/>
</dbReference>
<gene>
    <name evidence="1" type="ORF">GCM10008023_05980</name>
</gene>
<reference evidence="2" key="1">
    <citation type="journal article" date="2019" name="Int. J. Syst. Evol. Microbiol.">
        <title>The Global Catalogue of Microorganisms (GCM) 10K type strain sequencing project: providing services to taxonomists for standard genome sequencing and annotation.</title>
        <authorList>
            <consortium name="The Broad Institute Genomics Platform"/>
            <consortium name="The Broad Institute Genome Sequencing Center for Infectious Disease"/>
            <person name="Wu L."/>
            <person name="Ma J."/>
        </authorList>
    </citation>
    <scope>NUCLEOTIDE SEQUENCE [LARGE SCALE GENOMIC DNA]</scope>
    <source>
        <strain evidence="2">CGMCC 1.8957</strain>
    </source>
</reference>
<proteinExistence type="predicted"/>
<comment type="caution">
    <text evidence="1">The sequence shown here is derived from an EMBL/GenBank/DDBJ whole genome shotgun (WGS) entry which is preliminary data.</text>
</comment>
<evidence type="ECO:0000313" key="2">
    <source>
        <dbReference type="Proteomes" id="UP000652430"/>
    </source>
</evidence>
<keyword evidence="2" id="KW-1185">Reference proteome</keyword>
<dbReference type="EMBL" id="BNAQ01000001">
    <property type="protein sequence ID" value="GHH09374.1"/>
    <property type="molecule type" value="Genomic_DNA"/>
</dbReference>
<evidence type="ECO:0000313" key="1">
    <source>
        <dbReference type="EMBL" id="GHH09374.1"/>
    </source>
</evidence>